<dbReference type="Gene3D" id="3.60.20.10">
    <property type="entry name" value="Glutamine Phosphoribosylpyrophosphate, subunit 1, domain 1"/>
    <property type="match status" value="1"/>
</dbReference>
<dbReference type="InterPro" id="IPR051786">
    <property type="entry name" value="ASN_synthetase/amidase"/>
</dbReference>
<dbReference type="EC" id="6.3.5.4" evidence="3"/>
<dbReference type="SUPFAM" id="SSF52402">
    <property type="entry name" value="Adenine nucleotide alpha hydrolases-like"/>
    <property type="match status" value="1"/>
</dbReference>
<dbReference type="SUPFAM" id="SSF56235">
    <property type="entry name" value="N-terminal nucleophile aminohydrolases (Ntn hydrolases)"/>
    <property type="match status" value="1"/>
</dbReference>
<accession>A0ABX2THK2</accession>
<comment type="caution">
    <text evidence="9">The sequence shown here is derived from an EMBL/GenBank/DDBJ whole genome shotgun (WGS) entry which is preliminary data.</text>
</comment>
<dbReference type="Gene3D" id="3.40.50.620">
    <property type="entry name" value="HUPs"/>
    <property type="match status" value="2"/>
</dbReference>
<evidence type="ECO:0000313" key="9">
    <source>
        <dbReference type="EMBL" id="NYZ23834.1"/>
    </source>
</evidence>
<evidence type="ECO:0000256" key="1">
    <source>
        <dbReference type="ARBA" id="ARBA00005187"/>
    </source>
</evidence>
<feature type="domain" description="Asparagine synthetase" evidence="7">
    <location>
        <begin position="467"/>
        <end position="532"/>
    </location>
</feature>
<evidence type="ECO:0000259" key="8">
    <source>
        <dbReference type="Pfam" id="PF13537"/>
    </source>
</evidence>
<sequence length="601" mass="65960">MLSADGMPRPLRIGPIGIVGTPRPIQCSPDSLLAITGHIDNAGDLRRALVGTAERAGDDAPLVVEALKRWGSDAPARFRGTIALAFWEGRSGRLLLAGDALGLRTVFHTRIDGAVAFSTSLRALLALPGVPRDLDEAYLAAFLSDVVPEPDATVYAAIRRVPAACTVAFGRDGSASVHRYWSPDRGRRIRHRRDADYVEEARALLDQAVRRQLHGPGPVVCQLSAGFDSGAVASTAARLLAPATVHALTVAPPDGVPRFERPSVISDERAAAAAVARMHPNMVWEAVSSPTLHPLDENPLRLFLPLGMPCRNVMNIGWFAPSLDRARALGARAMLGGFLGNMTLSWDGLCGLASMARRGDWLRFWREAAALGRRRGLSTAAVLRRYGLKPLLPPRVQCWLDDRRGMPRPESERFSAIHPDFAHDTGMAGRRLSMGHDYPGDTDAMRRRWLSRVQTLPPLMGPLGELFGVELRDPTADLDLLEFCFAVPDEQYLRDGTTRWLARRVLADRLPPEVLGETRRGLQCPEFLHRMTLQRDAIVEGVEMLERSPLATRVLDVARMKRLAADWPTDAATAGLGDYRAVLDRGLHVGRFLRWIEGGNQ</sequence>
<dbReference type="EMBL" id="JABFDB010000032">
    <property type="protein sequence ID" value="NYZ23834.1"/>
    <property type="molecule type" value="Genomic_DNA"/>
</dbReference>
<dbReference type="Proteomes" id="UP000584642">
    <property type="component" value="Unassembled WGS sequence"/>
</dbReference>
<proteinExistence type="inferred from homology"/>
<feature type="domain" description="Glutamine amidotransferase type-2" evidence="8">
    <location>
        <begin position="24"/>
        <end position="126"/>
    </location>
</feature>
<dbReference type="Pfam" id="PF00733">
    <property type="entry name" value="Asn_synthase"/>
    <property type="match status" value="2"/>
</dbReference>
<evidence type="ECO:0000256" key="5">
    <source>
        <dbReference type="ARBA" id="ARBA00022840"/>
    </source>
</evidence>
<evidence type="ECO:0000256" key="4">
    <source>
        <dbReference type="ARBA" id="ARBA00022741"/>
    </source>
</evidence>
<dbReference type="InterPro" id="IPR006426">
    <property type="entry name" value="Asn_synth_AEB"/>
</dbReference>
<comment type="catalytic activity">
    <reaction evidence="6">
        <text>L-aspartate + L-glutamine + ATP + H2O = L-asparagine + L-glutamate + AMP + diphosphate + H(+)</text>
        <dbReference type="Rhea" id="RHEA:12228"/>
        <dbReference type="ChEBI" id="CHEBI:15377"/>
        <dbReference type="ChEBI" id="CHEBI:15378"/>
        <dbReference type="ChEBI" id="CHEBI:29985"/>
        <dbReference type="ChEBI" id="CHEBI:29991"/>
        <dbReference type="ChEBI" id="CHEBI:30616"/>
        <dbReference type="ChEBI" id="CHEBI:33019"/>
        <dbReference type="ChEBI" id="CHEBI:58048"/>
        <dbReference type="ChEBI" id="CHEBI:58359"/>
        <dbReference type="ChEBI" id="CHEBI:456215"/>
        <dbReference type="EC" id="6.3.5.4"/>
    </reaction>
</comment>
<dbReference type="InterPro" id="IPR001962">
    <property type="entry name" value="Asn_synthase"/>
</dbReference>
<evidence type="ECO:0000256" key="2">
    <source>
        <dbReference type="ARBA" id="ARBA00005752"/>
    </source>
</evidence>
<feature type="domain" description="Asparagine synthetase" evidence="7">
    <location>
        <begin position="201"/>
        <end position="278"/>
    </location>
</feature>
<dbReference type="PANTHER" id="PTHR43284:SF1">
    <property type="entry name" value="ASPARAGINE SYNTHETASE"/>
    <property type="match status" value="1"/>
</dbReference>
<evidence type="ECO:0000313" key="10">
    <source>
        <dbReference type="Proteomes" id="UP000584642"/>
    </source>
</evidence>
<name>A0ABX2THK2_9PROT</name>
<dbReference type="PIRSF" id="PIRSF001589">
    <property type="entry name" value="Asn_synthetase_glu-h"/>
    <property type="match status" value="1"/>
</dbReference>
<gene>
    <name evidence="9" type="ORF">HND93_29385</name>
</gene>
<keyword evidence="10" id="KW-1185">Reference proteome</keyword>
<evidence type="ECO:0000259" key="7">
    <source>
        <dbReference type="Pfam" id="PF00733"/>
    </source>
</evidence>
<keyword evidence="5" id="KW-0067">ATP-binding</keyword>
<dbReference type="InterPro" id="IPR014729">
    <property type="entry name" value="Rossmann-like_a/b/a_fold"/>
</dbReference>
<evidence type="ECO:0000256" key="6">
    <source>
        <dbReference type="ARBA" id="ARBA00048741"/>
    </source>
</evidence>
<reference evidence="9 10" key="1">
    <citation type="submission" date="2020-05" db="EMBL/GenBank/DDBJ databases">
        <title>Azospirillum oleiclasticum sp. nov, a nitrogen-fixing and heavy crude oil-emulsifying bacterium isolated from the crude oil of Yumen Oilfield.</title>
        <authorList>
            <person name="Wu D."/>
            <person name="Cai M."/>
            <person name="Zhang X."/>
        </authorList>
    </citation>
    <scope>NUCLEOTIDE SEQUENCE [LARGE SCALE GENOMIC DNA]</scope>
    <source>
        <strain evidence="9 10">ROY-1-1-2</strain>
    </source>
</reference>
<dbReference type="InterPro" id="IPR029055">
    <property type="entry name" value="Ntn_hydrolases_N"/>
</dbReference>
<comment type="similarity">
    <text evidence="2">Belongs to the asparagine synthetase family.</text>
</comment>
<keyword evidence="4" id="KW-0547">Nucleotide-binding</keyword>
<protein>
    <recommendedName>
        <fullName evidence="3">asparagine synthase (glutamine-hydrolyzing)</fullName>
        <ecNumber evidence="3">6.3.5.4</ecNumber>
    </recommendedName>
</protein>
<dbReference type="Pfam" id="PF13537">
    <property type="entry name" value="GATase_7"/>
    <property type="match status" value="1"/>
</dbReference>
<dbReference type="InterPro" id="IPR017932">
    <property type="entry name" value="GATase_2_dom"/>
</dbReference>
<dbReference type="PANTHER" id="PTHR43284">
    <property type="entry name" value="ASPARAGINE SYNTHETASE (GLUTAMINE-HYDROLYZING)"/>
    <property type="match status" value="1"/>
</dbReference>
<comment type="pathway">
    <text evidence="1">Amino-acid biosynthesis; L-asparagine biosynthesis; L-asparagine from L-aspartate (L-Gln route): step 1/1.</text>
</comment>
<evidence type="ECO:0000256" key="3">
    <source>
        <dbReference type="ARBA" id="ARBA00012737"/>
    </source>
</evidence>
<organism evidence="9 10">
    <name type="scientific">Azospirillum oleiclasticum</name>
    <dbReference type="NCBI Taxonomy" id="2735135"/>
    <lineage>
        <taxon>Bacteria</taxon>
        <taxon>Pseudomonadati</taxon>
        <taxon>Pseudomonadota</taxon>
        <taxon>Alphaproteobacteria</taxon>
        <taxon>Rhodospirillales</taxon>
        <taxon>Azospirillaceae</taxon>
        <taxon>Azospirillum</taxon>
    </lineage>
</organism>